<evidence type="ECO:0000313" key="5">
    <source>
        <dbReference type="EMBL" id="ETO35436.1"/>
    </source>
</evidence>
<evidence type="ECO:0000256" key="1">
    <source>
        <dbReference type="ARBA" id="ARBA00022574"/>
    </source>
</evidence>
<evidence type="ECO:0000256" key="4">
    <source>
        <dbReference type="SAM" id="Coils"/>
    </source>
</evidence>
<dbReference type="PROSITE" id="PS00678">
    <property type="entry name" value="WD_REPEATS_1"/>
    <property type="match status" value="3"/>
</dbReference>
<dbReference type="SMART" id="SM00320">
    <property type="entry name" value="WD40"/>
    <property type="match status" value="3"/>
</dbReference>
<keyword evidence="2" id="KW-0677">Repeat</keyword>
<dbReference type="PANTHER" id="PTHR22847:SF637">
    <property type="entry name" value="WD REPEAT DOMAIN 5B"/>
    <property type="match status" value="1"/>
</dbReference>
<keyword evidence="4" id="KW-0175">Coiled coil</keyword>
<protein>
    <submittedName>
        <fullName evidence="5">WD-40 repeat protein</fullName>
    </submittedName>
</protein>
<dbReference type="AlphaFoldDB" id="X6PB98"/>
<dbReference type="GO" id="GO:1990234">
    <property type="term" value="C:transferase complex"/>
    <property type="evidence" value="ECO:0007669"/>
    <property type="project" value="UniProtKB-ARBA"/>
</dbReference>
<name>X6PB98_RETFI</name>
<feature type="coiled-coil region" evidence="4">
    <location>
        <begin position="19"/>
        <end position="102"/>
    </location>
</feature>
<dbReference type="PANTHER" id="PTHR22847">
    <property type="entry name" value="WD40 REPEAT PROTEIN"/>
    <property type="match status" value="1"/>
</dbReference>
<feature type="repeat" description="WD" evidence="3">
    <location>
        <begin position="267"/>
        <end position="314"/>
    </location>
</feature>
<keyword evidence="6" id="KW-1185">Reference proteome</keyword>
<evidence type="ECO:0000256" key="2">
    <source>
        <dbReference type="ARBA" id="ARBA00022737"/>
    </source>
</evidence>
<dbReference type="PROSITE" id="PS50294">
    <property type="entry name" value="WD_REPEATS_REGION"/>
    <property type="match status" value="3"/>
</dbReference>
<dbReference type="CDD" id="cd00200">
    <property type="entry name" value="WD40"/>
    <property type="match status" value="1"/>
</dbReference>
<proteinExistence type="predicted"/>
<dbReference type="InterPro" id="IPR020472">
    <property type="entry name" value="WD40_PAC1"/>
</dbReference>
<comment type="caution">
    <text evidence="5">The sequence shown here is derived from an EMBL/GenBank/DDBJ whole genome shotgun (WGS) entry which is preliminary data.</text>
</comment>
<dbReference type="EMBL" id="ASPP01001596">
    <property type="protein sequence ID" value="ETO35436.1"/>
    <property type="molecule type" value="Genomic_DNA"/>
</dbReference>
<feature type="repeat" description="WD" evidence="3">
    <location>
        <begin position="223"/>
        <end position="266"/>
    </location>
</feature>
<evidence type="ECO:0000313" key="6">
    <source>
        <dbReference type="Proteomes" id="UP000023152"/>
    </source>
</evidence>
<dbReference type="InterPro" id="IPR001680">
    <property type="entry name" value="WD40_rpt"/>
</dbReference>
<reference evidence="5 6" key="1">
    <citation type="journal article" date="2013" name="Curr. Biol.">
        <title>The Genome of the Foraminiferan Reticulomyxa filosa.</title>
        <authorList>
            <person name="Glockner G."/>
            <person name="Hulsmann N."/>
            <person name="Schleicher M."/>
            <person name="Noegel A.A."/>
            <person name="Eichinger L."/>
            <person name="Gallinger C."/>
            <person name="Pawlowski J."/>
            <person name="Sierra R."/>
            <person name="Euteneuer U."/>
            <person name="Pillet L."/>
            <person name="Moustafa A."/>
            <person name="Platzer M."/>
            <person name="Groth M."/>
            <person name="Szafranski K."/>
            <person name="Schliwa M."/>
        </authorList>
    </citation>
    <scope>NUCLEOTIDE SEQUENCE [LARGE SCALE GENOMIC DNA]</scope>
</reference>
<gene>
    <name evidence="5" type="ORF">RFI_01627</name>
</gene>
<dbReference type="PRINTS" id="PR00320">
    <property type="entry name" value="GPROTEINBRPT"/>
</dbReference>
<sequence>MNKQRKTFIYFFLKKKKKKEELRKMNLKSNVEIEKLKESDNEKSKEIQQLKQCQSAFDIRIIKLEEILKSNNYEQCKQIAKLSDEIKQLKSEKELNEKKQNEKISKINHKNLILKQELVLFVYVFPFHINISFNDIYQIDIQSKYQINKDKKEKDYNNQLLQFKYSQSYTLENKIQIIIRHWIRILQIKFGWIHEFDKLVVNYVYAVFMFDTFCSSSKLTNTFTGHTNWVRSIDYSTFDDCQFICSGSDDNTVRVWDIDKNKQIQSFNGHSSAVHCVKFSSYHYHYHRQNVICSSSFDKTIRLWDFKHNKELQIFNGHDGSVNGIEFSPFNGGRYLCSGSGDKTIRLWDVETSKSLYIFKGHEDC</sequence>
<evidence type="ECO:0000256" key="3">
    <source>
        <dbReference type="PROSITE-ProRule" id="PRU00221"/>
    </source>
</evidence>
<organism evidence="5 6">
    <name type="scientific">Reticulomyxa filosa</name>
    <dbReference type="NCBI Taxonomy" id="46433"/>
    <lineage>
        <taxon>Eukaryota</taxon>
        <taxon>Sar</taxon>
        <taxon>Rhizaria</taxon>
        <taxon>Retaria</taxon>
        <taxon>Foraminifera</taxon>
        <taxon>Monothalamids</taxon>
        <taxon>Reticulomyxidae</taxon>
        <taxon>Reticulomyxa</taxon>
    </lineage>
</organism>
<dbReference type="PROSITE" id="PS50082">
    <property type="entry name" value="WD_REPEATS_2"/>
    <property type="match status" value="3"/>
</dbReference>
<dbReference type="Pfam" id="PF00400">
    <property type="entry name" value="WD40"/>
    <property type="match status" value="3"/>
</dbReference>
<dbReference type="InterPro" id="IPR036322">
    <property type="entry name" value="WD40_repeat_dom_sf"/>
</dbReference>
<dbReference type="Gene3D" id="2.130.10.10">
    <property type="entry name" value="YVTN repeat-like/Quinoprotein amine dehydrogenase"/>
    <property type="match status" value="1"/>
</dbReference>
<dbReference type="Proteomes" id="UP000023152">
    <property type="component" value="Unassembled WGS sequence"/>
</dbReference>
<dbReference type="InterPro" id="IPR019775">
    <property type="entry name" value="WD40_repeat_CS"/>
</dbReference>
<accession>X6PB98</accession>
<dbReference type="SUPFAM" id="SSF50978">
    <property type="entry name" value="WD40 repeat-like"/>
    <property type="match status" value="1"/>
</dbReference>
<dbReference type="InterPro" id="IPR015943">
    <property type="entry name" value="WD40/YVTN_repeat-like_dom_sf"/>
</dbReference>
<dbReference type="OrthoDB" id="311712at2759"/>
<feature type="repeat" description="WD" evidence="3">
    <location>
        <begin position="315"/>
        <end position="358"/>
    </location>
</feature>
<keyword evidence="1 3" id="KW-0853">WD repeat</keyword>
<feature type="non-terminal residue" evidence="5">
    <location>
        <position position="365"/>
    </location>
</feature>